<dbReference type="eggNOG" id="COG1865">
    <property type="taxonomic scope" value="Bacteria"/>
</dbReference>
<gene>
    <name evidence="1" type="ORF">SCABRO_03167</name>
</gene>
<dbReference type="EMBL" id="JRYO01000216">
    <property type="protein sequence ID" value="KHE91108.1"/>
    <property type="molecule type" value="Genomic_DNA"/>
</dbReference>
<reference evidence="1 2" key="1">
    <citation type="submission" date="2014-10" db="EMBL/GenBank/DDBJ databases">
        <title>Draft genome of anammox bacterium scalindua brodae, obtained using differential coverage binning of sequence data from two enrichment reactors.</title>
        <authorList>
            <person name="Speth D.R."/>
            <person name="Russ L."/>
            <person name="Kartal B."/>
            <person name="Op den Camp H.J."/>
            <person name="Dutilh B.E."/>
            <person name="Jetten M.S."/>
        </authorList>
    </citation>
    <scope>NUCLEOTIDE SEQUENCE [LARGE SCALE GENOMIC DNA]</scope>
    <source>
        <strain evidence="1">RU1</strain>
    </source>
</reference>
<dbReference type="InterPro" id="IPR052209">
    <property type="entry name" value="CbiZ"/>
</dbReference>
<dbReference type="GO" id="GO:0016787">
    <property type="term" value="F:hydrolase activity"/>
    <property type="evidence" value="ECO:0007669"/>
    <property type="project" value="UniProtKB-KW"/>
</dbReference>
<accession>A0A0B0EJ16</accession>
<proteinExistence type="predicted"/>
<sequence>MLIGKYDGFEIHRKEKIIYVNFLVQHRVISTCGVNGGLRDDLDGIANHQLCEPLGHDRKGLTVMAESPFVYLKSVCEKYGLSPEKMSLLGTAANMNNAAVESLEYRGLKVVAISTGGVKTNAGRAGDSADIYEEDGKFISTEGEVDEPRGTINTIIIINRELTRGAMVRSLVTASEAKAATLQELAVNSRYSSGLATGTGTDQVGIASRLTEEIPMTGAGKHTKLGELIGLTVKESVKKTLALQDSLTPQSQRSARIHLERFGVDKRLMREKICSFLNEEKSKLFEKNFTTIDRDSVTVAATAALVHLRDKIEWGILPVNCLPEIFSSYGAQLSASISGKFERIGYYRECLYREYMGICNHTFTNFVCKSFALGFSEKWE</sequence>
<dbReference type="Pfam" id="PF01955">
    <property type="entry name" value="CbiZ"/>
    <property type="match status" value="1"/>
</dbReference>
<dbReference type="PANTHER" id="PTHR35336">
    <property type="entry name" value="ADENOSYLCOBINAMIDE AMIDOHYDROLASE"/>
    <property type="match status" value="1"/>
</dbReference>
<name>A0A0B0EJ16_9BACT</name>
<keyword evidence="1" id="KW-0378">Hydrolase</keyword>
<dbReference type="Proteomes" id="UP000030652">
    <property type="component" value="Unassembled WGS sequence"/>
</dbReference>
<evidence type="ECO:0000313" key="1">
    <source>
        <dbReference type="EMBL" id="KHE91108.1"/>
    </source>
</evidence>
<dbReference type="PANTHER" id="PTHR35336:SF5">
    <property type="entry name" value="ADENOSYLCOBINAMIDE AMIDOHYDROLASE"/>
    <property type="match status" value="1"/>
</dbReference>
<dbReference type="AlphaFoldDB" id="A0A0B0EJ16"/>
<organism evidence="1 2">
    <name type="scientific">Candidatus Scalindua brodae</name>
    <dbReference type="NCBI Taxonomy" id="237368"/>
    <lineage>
        <taxon>Bacteria</taxon>
        <taxon>Pseudomonadati</taxon>
        <taxon>Planctomycetota</taxon>
        <taxon>Candidatus Brocadiia</taxon>
        <taxon>Candidatus Brocadiales</taxon>
        <taxon>Candidatus Scalinduaceae</taxon>
        <taxon>Candidatus Scalindua</taxon>
    </lineage>
</organism>
<dbReference type="InterPro" id="IPR002808">
    <property type="entry name" value="AdoCbi_amidolase"/>
</dbReference>
<evidence type="ECO:0000313" key="2">
    <source>
        <dbReference type="Proteomes" id="UP000030652"/>
    </source>
</evidence>
<comment type="caution">
    <text evidence="1">The sequence shown here is derived from an EMBL/GenBank/DDBJ whole genome shotgun (WGS) entry which is preliminary data.</text>
</comment>
<protein>
    <submittedName>
        <fullName evidence="1">Adenosylcobinamide amidohydrolase</fullName>
    </submittedName>
</protein>